<evidence type="ECO:0000313" key="10">
    <source>
        <dbReference type="Proteomes" id="UP000554235"/>
    </source>
</evidence>
<gene>
    <name evidence="9" type="ORF">FALBO_11012</name>
</gene>
<protein>
    <submittedName>
        <fullName evidence="9">RDR1</fullName>
    </submittedName>
</protein>
<dbReference type="InterPro" id="IPR036864">
    <property type="entry name" value="Zn2-C6_fun-type_DNA-bd_sf"/>
</dbReference>
<dbReference type="GO" id="GO:0008270">
    <property type="term" value="F:zinc ion binding"/>
    <property type="evidence" value="ECO:0007669"/>
    <property type="project" value="InterPro"/>
</dbReference>
<dbReference type="Pfam" id="PF04082">
    <property type="entry name" value="Fungal_trans"/>
    <property type="match status" value="1"/>
</dbReference>
<dbReference type="PROSITE" id="PS00463">
    <property type="entry name" value="ZN2_CY6_FUNGAL_1"/>
    <property type="match status" value="1"/>
</dbReference>
<accession>A0A8H4L4L3</accession>
<feature type="compositionally biased region" description="Polar residues" evidence="7">
    <location>
        <begin position="82"/>
        <end position="92"/>
    </location>
</feature>
<evidence type="ECO:0000259" key="8">
    <source>
        <dbReference type="PROSITE" id="PS50048"/>
    </source>
</evidence>
<keyword evidence="4" id="KW-0238">DNA-binding</keyword>
<proteinExistence type="predicted"/>
<dbReference type="PANTHER" id="PTHR31779:SF5">
    <property type="entry name" value="ZN(II)2CYS6 TRANSCRIPTION FACTOR (EUROFUNG)"/>
    <property type="match status" value="1"/>
</dbReference>
<evidence type="ECO:0000256" key="4">
    <source>
        <dbReference type="ARBA" id="ARBA00023125"/>
    </source>
</evidence>
<keyword evidence="6" id="KW-0539">Nucleus</keyword>
<dbReference type="PROSITE" id="PS50048">
    <property type="entry name" value="ZN2_CY6_FUNGAL_2"/>
    <property type="match status" value="1"/>
</dbReference>
<dbReference type="OrthoDB" id="9986881at2759"/>
<evidence type="ECO:0000256" key="2">
    <source>
        <dbReference type="ARBA" id="ARBA00022833"/>
    </source>
</evidence>
<dbReference type="GO" id="GO:0000981">
    <property type="term" value="F:DNA-binding transcription factor activity, RNA polymerase II-specific"/>
    <property type="evidence" value="ECO:0007669"/>
    <property type="project" value="InterPro"/>
</dbReference>
<evidence type="ECO:0000256" key="5">
    <source>
        <dbReference type="ARBA" id="ARBA00023163"/>
    </source>
</evidence>
<dbReference type="Gene3D" id="4.10.240.10">
    <property type="entry name" value="Zn(2)-C6 fungal-type DNA-binding domain"/>
    <property type="match status" value="1"/>
</dbReference>
<feature type="region of interest" description="Disordered" evidence="7">
    <location>
        <begin position="46"/>
        <end position="95"/>
    </location>
</feature>
<dbReference type="SMART" id="SM00066">
    <property type="entry name" value="GAL4"/>
    <property type="match status" value="1"/>
</dbReference>
<dbReference type="Proteomes" id="UP000554235">
    <property type="component" value="Unassembled WGS sequence"/>
</dbReference>
<dbReference type="GO" id="GO:0006351">
    <property type="term" value="P:DNA-templated transcription"/>
    <property type="evidence" value="ECO:0007669"/>
    <property type="project" value="InterPro"/>
</dbReference>
<dbReference type="InterPro" id="IPR001138">
    <property type="entry name" value="Zn2Cys6_DnaBD"/>
</dbReference>
<dbReference type="InterPro" id="IPR007219">
    <property type="entry name" value="XnlR_reg_dom"/>
</dbReference>
<keyword evidence="10" id="KW-1185">Reference proteome</keyword>
<dbReference type="SUPFAM" id="SSF57701">
    <property type="entry name" value="Zn2/Cys6 DNA-binding domain"/>
    <property type="match status" value="1"/>
</dbReference>
<name>A0A8H4L4L3_9HYPO</name>
<comment type="caution">
    <text evidence="9">The sequence shown here is derived from an EMBL/GenBank/DDBJ whole genome shotgun (WGS) entry which is preliminary data.</text>
</comment>
<dbReference type="AlphaFoldDB" id="A0A8H4L4L3"/>
<evidence type="ECO:0000256" key="1">
    <source>
        <dbReference type="ARBA" id="ARBA00022723"/>
    </source>
</evidence>
<organism evidence="9 10">
    <name type="scientific">Fusarium albosuccineum</name>
    <dbReference type="NCBI Taxonomy" id="1237068"/>
    <lineage>
        <taxon>Eukaryota</taxon>
        <taxon>Fungi</taxon>
        <taxon>Dikarya</taxon>
        <taxon>Ascomycota</taxon>
        <taxon>Pezizomycotina</taxon>
        <taxon>Sordariomycetes</taxon>
        <taxon>Hypocreomycetidae</taxon>
        <taxon>Hypocreales</taxon>
        <taxon>Nectriaceae</taxon>
        <taxon>Fusarium</taxon>
        <taxon>Fusarium decemcellulare species complex</taxon>
    </lineage>
</organism>
<sequence length="553" mass="61247">MSRLQGRKRSRLACETCRELKRKCDGAQPCAACVRFEYDCTYKETANSKRRRPHEGHSHDIPVRSSPVQHDKEALASRSEHAASSTTTSPNHLRSLEANSGAAFLRRLALRLDPKNAPRMHTFAWNAFLGARKTAIPPACRPITDMLSQADMQSLAAVYYEKIDPIYGFIKRHDLEQHIEDRWAVPEEGQSYDTVLCGIAALGCLYTQVEPPPLEVDLVESARFQLEQTMSDTPSATSVTAWILRVVYLRAVGTPHMAWMASCTAMHLLEAAGLHCEPSEESVLPSAGEEVGSELRRRLLAVAQHLNIWISFDMGRSMVTLCNATTEMPSARPGDYTIELMELLPLSADLDPQKAPNASDLESSLSAVLSRVHSVPPSILAQVNLTLCLCRRLQSMNTSFTGTMLDQILALTAKGIDAAQAILDARSPWHHMANVPFQIVCVLLAIDTVSSISQLKDAMQCLSNVAAVYNTDATREALNTASVLIMLHQKRKEKCASDLNDVLKLFPVVPLQEVSVELPSQQPDDFRWLNSLAGDLSSLDYSDFDRFLFPAMF</sequence>
<dbReference type="Pfam" id="PF00172">
    <property type="entry name" value="Zn_clus"/>
    <property type="match status" value="1"/>
</dbReference>
<reference evidence="9 10" key="1">
    <citation type="submission" date="2020-01" db="EMBL/GenBank/DDBJ databases">
        <title>Identification and distribution of gene clusters putatively required for synthesis of sphingolipid metabolism inhibitors in phylogenetically diverse species of the filamentous fungus Fusarium.</title>
        <authorList>
            <person name="Kim H.-S."/>
            <person name="Busman M."/>
            <person name="Brown D.W."/>
            <person name="Divon H."/>
            <person name="Uhlig S."/>
            <person name="Proctor R.H."/>
        </authorList>
    </citation>
    <scope>NUCLEOTIDE SEQUENCE [LARGE SCALE GENOMIC DNA]</scope>
    <source>
        <strain evidence="9 10">NRRL 20459</strain>
    </source>
</reference>
<keyword evidence="5" id="KW-0804">Transcription</keyword>
<dbReference type="GO" id="GO:0009410">
    <property type="term" value="P:response to xenobiotic stimulus"/>
    <property type="evidence" value="ECO:0007669"/>
    <property type="project" value="TreeGrafter"/>
</dbReference>
<feature type="domain" description="Zn(2)-C6 fungal-type" evidence="8">
    <location>
        <begin position="13"/>
        <end position="42"/>
    </location>
</feature>
<evidence type="ECO:0000256" key="7">
    <source>
        <dbReference type="SAM" id="MobiDB-lite"/>
    </source>
</evidence>
<feature type="compositionally biased region" description="Basic and acidic residues" evidence="7">
    <location>
        <begin position="69"/>
        <end position="81"/>
    </location>
</feature>
<dbReference type="CDD" id="cd12148">
    <property type="entry name" value="fungal_TF_MHR"/>
    <property type="match status" value="1"/>
</dbReference>
<dbReference type="GO" id="GO:0003677">
    <property type="term" value="F:DNA binding"/>
    <property type="evidence" value="ECO:0007669"/>
    <property type="project" value="UniProtKB-KW"/>
</dbReference>
<dbReference type="EMBL" id="JAADYS010001576">
    <property type="protein sequence ID" value="KAF4462186.1"/>
    <property type="molecule type" value="Genomic_DNA"/>
</dbReference>
<dbReference type="InterPro" id="IPR052478">
    <property type="entry name" value="Metabolite_Synth_Reg"/>
</dbReference>
<keyword evidence="3" id="KW-0805">Transcription regulation</keyword>
<evidence type="ECO:0000256" key="3">
    <source>
        <dbReference type="ARBA" id="ARBA00023015"/>
    </source>
</evidence>
<evidence type="ECO:0000313" key="9">
    <source>
        <dbReference type="EMBL" id="KAF4462186.1"/>
    </source>
</evidence>
<keyword evidence="1" id="KW-0479">Metal-binding</keyword>
<evidence type="ECO:0000256" key="6">
    <source>
        <dbReference type="ARBA" id="ARBA00023242"/>
    </source>
</evidence>
<dbReference type="CDD" id="cd00067">
    <property type="entry name" value="GAL4"/>
    <property type="match status" value="1"/>
</dbReference>
<dbReference type="PANTHER" id="PTHR31779">
    <property type="entry name" value="2-NITROPROPANE DIOXYGENASE FAMILY, PUTATIVE (AFU_ORTHOLOGUE AFUA_2G17430)-RELATED"/>
    <property type="match status" value="1"/>
</dbReference>
<keyword evidence="2" id="KW-0862">Zinc</keyword>